<accession>A0A2D2PZS9</accession>
<dbReference type="Pfam" id="PF13301">
    <property type="entry name" value="DUF4079"/>
    <property type="match status" value="1"/>
</dbReference>
<dbReference type="RefSeq" id="WP_099798100.1">
    <property type="nucleotide sequence ID" value="NZ_CP018092.1"/>
</dbReference>
<feature type="transmembrane region" description="Helical" evidence="1">
    <location>
        <begin position="96"/>
        <end position="116"/>
    </location>
</feature>
<name>A0A2D2PZS9_PARLV</name>
<dbReference type="EMBL" id="CP018092">
    <property type="protein sequence ID" value="ATS17754.1"/>
    <property type="molecule type" value="Genomic_DNA"/>
</dbReference>
<sequence length="240" mass="26685">MFLNLKDIILLLHPILACTFVFPVIGITTFFALQTRERRLATKSTIPPTVGSLHVQLGNLLAAGVVGITLVALAYSVIFGFQGFLMQAETNTLQPLSVILVALMFIVTIGATALLYRAQSTLWRGVFATLSGMGVVVLAFQPGVFRRDDEWWASHFYFGLVAVMLMIFSVAIVRDIYQDRTLTWRRIHMSLNTVALVLFLLQGITGTRDLLEIPLSWQAPVVYQCNFDVNSPDFKTCPSP</sequence>
<dbReference type="InterPro" id="IPR025067">
    <property type="entry name" value="DUF4079"/>
</dbReference>
<reference evidence="2 3" key="1">
    <citation type="submission" date="2016-11" db="EMBL/GenBank/DDBJ databases">
        <title>Complete genome sequence of thermophilic cyanobacteria strain Synechococcus sp. PCC6715.</title>
        <authorList>
            <person name="Tang J."/>
            <person name="Daroch M."/>
            <person name="Liang Y."/>
            <person name="Jiang D."/>
            <person name="Shah M."/>
        </authorList>
    </citation>
    <scope>NUCLEOTIDE SEQUENCE [LARGE SCALE GENOMIC DNA]</scope>
    <source>
        <strain evidence="2 3">PCC 6715</strain>
    </source>
</reference>
<evidence type="ECO:0000256" key="1">
    <source>
        <dbReference type="SAM" id="Phobius"/>
    </source>
</evidence>
<keyword evidence="3" id="KW-1185">Reference proteome</keyword>
<reference evidence="3" key="2">
    <citation type="journal article" date="2022" name="Front. Microbiol.">
        <title>Comparative Genomic Analysis Revealed Distinct Molecular Components and Organization of CO2-Concentrating Mechanism in Thermophilic Cyanobacteria.</title>
        <authorList>
            <person name="Tang J."/>
            <person name="Zhou H."/>
            <person name="Yao D."/>
            <person name="Riaz S."/>
            <person name="You D."/>
            <person name="Klepacz-Smolka A."/>
            <person name="Daroch M."/>
        </authorList>
    </citation>
    <scope>NUCLEOTIDE SEQUENCE [LARGE SCALE GENOMIC DNA]</scope>
    <source>
        <strain evidence="3">PCC 6715</strain>
    </source>
</reference>
<feature type="transmembrane region" description="Helical" evidence="1">
    <location>
        <begin position="12"/>
        <end position="33"/>
    </location>
</feature>
<evidence type="ECO:0000313" key="2">
    <source>
        <dbReference type="EMBL" id="ATS17754.1"/>
    </source>
</evidence>
<feature type="transmembrane region" description="Helical" evidence="1">
    <location>
        <begin position="60"/>
        <end position="84"/>
    </location>
</feature>
<keyword evidence="1" id="KW-0812">Transmembrane</keyword>
<evidence type="ECO:0008006" key="4">
    <source>
        <dbReference type="Google" id="ProtNLM"/>
    </source>
</evidence>
<protein>
    <recommendedName>
        <fullName evidence="4">DUF4079 domain-containing protein</fullName>
    </recommendedName>
</protein>
<feature type="transmembrane region" description="Helical" evidence="1">
    <location>
        <begin position="156"/>
        <end position="177"/>
    </location>
</feature>
<gene>
    <name evidence="2" type="ORF">BRW62_02210</name>
</gene>
<organism evidence="2 3">
    <name type="scientific">Parathermosynechococcus lividus PCC 6715</name>
    <dbReference type="NCBI Taxonomy" id="1917166"/>
    <lineage>
        <taxon>Bacteria</taxon>
        <taxon>Bacillati</taxon>
        <taxon>Cyanobacteriota</taxon>
        <taxon>Cyanophyceae</taxon>
        <taxon>Acaryochloridales</taxon>
        <taxon>Thermosynechococcaceae</taxon>
        <taxon>Parathermosynechococcus</taxon>
    </lineage>
</organism>
<keyword evidence="1" id="KW-0472">Membrane</keyword>
<evidence type="ECO:0000313" key="3">
    <source>
        <dbReference type="Proteomes" id="UP000231057"/>
    </source>
</evidence>
<proteinExistence type="predicted"/>
<dbReference type="OrthoDB" id="507684at2"/>
<keyword evidence="1" id="KW-1133">Transmembrane helix</keyword>
<dbReference type="Proteomes" id="UP000231057">
    <property type="component" value="Chromosome"/>
</dbReference>
<dbReference type="KEGG" id="slw:BRW62_02210"/>
<feature type="transmembrane region" description="Helical" evidence="1">
    <location>
        <begin position="189"/>
        <end position="207"/>
    </location>
</feature>
<feature type="transmembrane region" description="Helical" evidence="1">
    <location>
        <begin position="123"/>
        <end position="144"/>
    </location>
</feature>
<dbReference type="AlphaFoldDB" id="A0A2D2PZS9"/>